<comment type="caution">
    <text evidence="1">The sequence shown here is derived from an EMBL/GenBank/DDBJ whole genome shotgun (WGS) entry which is preliminary data.</text>
</comment>
<name>A0AAD9U1D9_9ROSI</name>
<evidence type="ECO:0000313" key="1">
    <source>
        <dbReference type="EMBL" id="KAK2646042.1"/>
    </source>
</evidence>
<sequence length="91" mass="10582">MIRSVRGGHSMCPRVAENKEASSRWVESVIGDFIRSNPNGKSKLFKNELQQRFTVKVDSQTFYRAKKIVLETEKFHHVEAYDKLRRDANAI</sequence>
<keyword evidence="2" id="KW-1185">Reference proteome</keyword>
<gene>
    <name evidence="1" type="ORF">Ddye_021237</name>
</gene>
<reference evidence="1" key="1">
    <citation type="journal article" date="2023" name="Plant J.">
        <title>Genome sequences and population genomics provide insights into the demographic history, inbreeding, and mutation load of two 'living fossil' tree species of Dipteronia.</title>
        <authorList>
            <person name="Feng Y."/>
            <person name="Comes H.P."/>
            <person name="Chen J."/>
            <person name="Zhu S."/>
            <person name="Lu R."/>
            <person name="Zhang X."/>
            <person name="Li P."/>
            <person name="Qiu J."/>
            <person name="Olsen K.M."/>
            <person name="Qiu Y."/>
        </authorList>
    </citation>
    <scope>NUCLEOTIDE SEQUENCE</scope>
    <source>
        <strain evidence="1">KIB01</strain>
    </source>
</reference>
<proteinExistence type="predicted"/>
<dbReference type="EMBL" id="JANJYI010000006">
    <property type="protein sequence ID" value="KAK2646042.1"/>
    <property type="molecule type" value="Genomic_DNA"/>
</dbReference>
<organism evidence="1 2">
    <name type="scientific">Dipteronia dyeriana</name>
    <dbReference type="NCBI Taxonomy" id="168575"/>
    <lineage>
        <taxon>Eukaryota</taxon>
        <taxon>Viridiplantae</taxon>
        <taxon>Streptophyta</taxon>
        <taxon>Embryophyta</taxon>
        <taxon>Tracheophyta</taxon>
        <taxon>Spermatophyta</taxon>
        <taxon>Magnoliopsida</taxon>
        <taxon>eudicotyledons</taxon>
        <taxon>Gunneridae</taxon>
        <taxon>Pentapetalae</taxon>
        <taxon>rosids</taxon>
        <taxon>malvids</taxon>
        <taxon>Sapindales</taxon>
        <taxon>Sapindaceae</taxon>
        <taxon>Hippocastanoideae</taxon>
        <taxon>Acereae</taxon>
        <taxon>Dipteronia</taxon>
    </lineage>
</organism>
<protein>
    <submittedName>
        <fullName evidence="1">Uncharacterized protein</fullName>
    </submittedName>
</protein>
<evidence type="ECO:0000313" key="2">
    <source>
        <dbReference type="Proteomes" id="UP001280121"/>
    </source>
</evidence>
<dbReference type="Proteomes" id="UP001280121">
    <property type="component" value="Unassembled WGS sequence"/>
</dbReference>
<dbReference type="AlphaFoldDB" id="A0AAD9U1D9"/>
<accession>A0AAD9U1D9</accession>